<dbReference type="SUPFAM" id="SSF49265">
    <property type="entry name" value="Fibronectin type III"/>
    <property type="match status" value="1"/>
</dbReference>
<evidence type="ECO:0000256" key="1">
    <source>
        <dbReference type="ARBA" id="ARBA00022729"/>
    </source>
</evidence>
<dbReference type="InterPro" id="IPR026444">
    <property type="entry name" value="Secre_tail"/>
</dbReference>
<dbReference type="RefSeq" id="WP_349241662.1">
    <property type="nucleotide sequence ID" value="NZ_JAVTTO010000003.1"/>
</dbReference>
<dbReference type="Gene3D" id="3.40.390.10">
    <property type="entry name" value="Collagenase (Catalytic Domain)"/>
    <property type="match status" value="1"/>
</dbReference>
<evidence type="ECO:0000313" key="6">
    <source>
        <dbReference type="Proteomes" id="UP001257277"/>
    </source>
</evidence>
<evidence type="ECO:0000256" key="3">
    <source>
        <dbReference type="SAM" id="SignalP"/>
    </source>
</evidence>
<evidence type="ECO:0000256" key="2">
    <source>
        <dbReference type="SAM" id="MobiDB-lite"/>
    </source>
</evidence>
<comment type="caution">
    <text evidence="5">The sequence shown here is derived from an EMBL/GenBank/DDBJ whole genome shotgun (WGS) entry which is preliminary data.</text>
</comment>
<gene>
    <name evidence="5" type="ORF">RQM59_08425</name>
</gene>
<feature type="signal peptide" evidence="3">
    <location>
        <begin position="1"/>
        <end position="22"/>
    </location>
</feature>
<name>A0ABU3LFB5_9FLAO</name>
<dbReference type="Pfam" id="PF18911">
    <property type="entry name" value="PKD_4"/>
    <property type="match status" value="1"/>
</dbReference>
<keyword evidence="1 3" id="KW-0732">Signal</keyword>
<sequence length="1113" mass="118984">MRIKSPLVVMAILFVMSSATFAQKSPWKKSKLKATNQIAAAKNLKHDRYHVFTLDLDAFKVKLSNAPMRSASVSRSMPVVSFPNQEGKLERFSIVEAPVLSPEMALKHPNIKTYLGFGVDSPGARIRFSVTPQGLQTMTSYLNKPNVFTVPVKKGDVSEYITYDRGVRVESVKDFECLTEGGDVPVKDLPSYDRANDQILRTFRIAISTNGEYTNYWDDGNAGNGNAQDDALAQVVSTLNRNNEVFEVDMAITFQLVTGTELIYANAGTDPYTGSFNSQLQSTLTSVVGEANYDIGHLFVYANSTNGNAGCIGCVCENGQKGSGFSQHPFTDNDGGAYMTDFFDIDYVPHEIGHQMGANHTFSQSNEGAGVNVEPGSGTTIMGYAGITGSNDVQDHSDPYFNYHSIRQILQNVASSPNNCWTSTAITNNPPVANAGSDYTIPQGTAFILTGSATDPDGGDVLTYTWEQIDDGTTTSGNFGPTKTSGALWRSRPPSTNPKRYMPILSRVLSGQLTETNPTETVNNTSWETVSTVGRALNFALTVRDRSEGNGTGLSPQSHFDLMTVTVDGSSGPFAVTSQTGAGNNWDVGTTQIVTWDVANTTSASGPNTQNVNILLSTDGGLTFPITLASNTPNDGTQNITVPNNPTNDARIKVEAVGNIFYAVNSTAFSVTVSSPTFVATNVTGDVSLCNSGGNTATFDITLDFISGFSETVSLSSSGEPAGSTVMFSPTSANSNTTITMEVTNLDGATAGVYNIDVTATSTSVTRNVTATLTVYSSTFGAINLTSPTDAGTGVGLSPVLSWDADTNATSYDVEVATDSGFASIVSSGNVMTNSYSLSSLNQATTYYWRVKPKNSCGEGSFSAAYSFTTQNCSVCTSVANTSYDTSTTRVIFNTIDNASTKENGGYSDFTGISTDVKEGETHDLTVHADTDGNFTTHTIVWIDWNQDCDFDDANEEYDLGTANNVSDGATTASPFAVTIPAGATLGSTIMRVSTKYNSDPTSCENSADAEVEDYTINVIDATASIEDFAFAGFNLYPNPSNGNFNLTFDTVSSDNVKLQLFDLTGRLVRKLEYNQVASRFSENISFNDTSNGLYLLKITNGDKQTTRKIIIE</sequence>
<dbReference type="InterPro" id="IPR036116">
    <property type="entry name" value="FN3_sf"/>
</dbReference>
<dbReference type="Pfam" id="PF20009">
    <property type="entry name" value="GEVED"/>
    <property type="match status" value="1"/>
</dbReference>
<dbReference type="InterPro" id="IPR024079">
    <property type="entry name" value="MetalloPept_cat_dom_sf"/>
</dbReference>
<dbReference type="InterPro" id="IPR000601">
    <property type="entry name" value="PKD_dom"/>
</dbReference>
<accession>A0ABU3LFB5</accession>
<evidence type="ECO:0000313" key="5">
    <source>
        <dbReference type="EMBL" id="MDT7832402.1"/>
    </source>
</evidence>
<feature type="chain" id="PRO_5047533786" evidence="3">
    <location>
        <begin position="23"/>
        <end position="1113"/>
    </location>
</feature>
<dbReference type="CDD" id="cd00063">
    <property type="entry name" value="FN3"/>
    <property type="match status" value="1"/>
</dbReference>
<dbReference type="Pfam" id="PF18962">
    <property type="entry name" value="Por_Secre_tail"/>
    <property type="match status" value="1"/>
</dbReference>
<proteinExistence type="predicted"/>
<feature type="region of interest" description="Disordered" evidence="2">
    <location>
        <begin position="472"/>
        <end position="501"/>
    </location>
</feature>
<dbReference type="EMBL" id="JAVTTO010000003">
    <property type="protein sequence ID" value="MDT7832402.1"/>
    <property type="molecule type" value="Genomic_DNA"/>
</dbReference>
<dbReference type="Pfam" id="PF13583">
    <property type="entry name" value="Reprolysin_4"/>
    <property type="match status" value="1"/>
</dbReference>
<protein>
    <submittedName>
        <fullName evidence="5">M12 family metallo-peptidase</fullName>
    </submittedName>
</protein>
<dbReference type="InterPro" id="IPR045474">
    <property type="entry name" value="GEVED"/>
</dbReference>
<feature type="domain" description="Fibronectin type-III" evidence="4">
    <location>
        <begin position="779"/>
        <end position="873"/>
    </location>
</feature>
<feature type="compositionally biased region" description="Polar residues" evidence="2">
    <location>
        <begin position="472"/>
        <end position="485"/>
    </location>
</feature>
<dbReference type="SUPFAM" id="SSF55486">
    <property type="entry name" value="Metalloproteases ('zincins'), catalytic domain"/>
    <property type="match status" value="1"/>
</dbReference>
<dbReference type="PROSITE" id="PS50853">
    <property type="entry name" value="FN3"/>
    <property type="match status" value="1"/>
</dbReference>
<reference evidence="5 6" key="1">
    <citation type="submission" date="2023-09" db="EMBL/GenBank/DDBJ databases">
        <title>Novel taxa isolated from Blanes Bay.</title>
        <authorList>
            <person name="Rey-Velasco X."/>
            <person name="Lucena T."/>
        </authorList>
    </citation>
    <scope>NUCLEOTIDE SEQUENCE [LARGE SCALE GENOMIC DNA]</scope>
    <source>
        <strain evidence="5 6">S356</strain>
    </source>
</reference>
<keyword evidence="6" id="KW-1185">Reference proteome</keyword>
<dbReference type="Proteomes" id="UP001257277">
    <property type="component" value="Unassembled WGS sequence"/>
</dbReference>
<dbReference type="Gene3D" id="2.60.40.10">
    <property type="entry name" value="Immunoglobulins"/>
    <property type="match status" value="2"/>
</dbReference>
<evidence type="ECO:0000259" key="4">
    <source>
        <dbReference type="PROSITE" id="PS50853"/>
    </source>
</evidence>
<dbReference type="InterPro" id="IPR013783">
    <property type="entry name" value="Ig-like_fold"/>
</dbReference>
<dbReference type="NCBIfam" id="TIGR04183">
    <property type="entry name" value="Por_Secre_tail"/>
    <property type="match status" value="1"/>
</dbReference>
<dbReference type="InterPro" id="IPR003961">
    <property type="entry name" value="FN3_dom"/>
</dbReference>
<organism evidence="5 6">
    <name type="scientific">Asprobacillus argus</name>
    <dbReference type="NCBI Taxonomy" id="3076534"/>
    <lineage>
        <taxon>Bacteria</taxon>
        <taxon>Pseudomonadati</taxon>
        <taxon>Bacteroidota</taxon>
        <taxon>Flavobacteriia</taxon>
        <taxon>Flavobacteriales</taxon>
        <taxon>Flavobacteriaceae</taxon>
        <taxon>Asprobacillus</taxon>
    </lineage>
</organism>